<comment type="caution">
    <text evidence="2">The sequence shown here is derived from an EMBL/GenBank/DDBJ whole genome shotgun (WGS) entry which is preliminary data.</text>
</comment>
<dbReference type="AlphaFoldDB" id="A0A8T0ILP3"/>
<feature type="region of interest" description="Disordered" evidence="1">
    <location>
        <begin position="1"/>
        <end position="20"/>
    </location>
</feature>
<dbReference type="EMBL" id="CM026423">
    <property type="protein sequence ID" value="KAG0583498.1"/>
    <property type="molecule type" value="Genomic_DNA"/>
</dbReference>
<gene>
    <name evidence="2" type="ORF">KC19_3G141200</name>
</gene>
<evidence type="ECO:0000256" key="1">
    <source>
        <dbReference type="SAM" id="MobiDB-lite"/>
    </source>
</evidence>
<name>A0A8T0ILP3_CERPU</name>
<feature type="region of interest" description="Disordered" evidence="1">
    <location>
        <begin position="45"/>
        <end position="107"/>
    </location>
</feature>
<reference evidence="2" key="1">
    <citation type="submission" date="2020-06" db="EMBL/GenBank/DDBJ databases">
        <title>WGS assembly of Ceratodon purpureus strain R40.</title>
        <authorList>
            <person name="Carey S.B."/>
            <person name="Jenkins J."/>
            <person name="Shu S."/>
            <person name="Lovell J.T."/>
            <person name="Sreedasyam A."/>
            <person name="Maumus F."/>
            <person name="Tiley G.P."/>
            <person name="Fernandez-Pozo N."/>
            <person name="Barry K."/>
            <person name="Chen C."/>
            <person name="Wang M."/>
            <person name="Lipzen A."/>
            <person name="Daum C."/>
            <person name="Saski C.A."/>
            <person name="Payton A.C."/>
            <person name="Mcbreen J.C."/>
            <person name="Conrad R.E."/>
            <person name="Kollar L.M."/>
            <person name="Olsson S."/>
            <person name="Huttunen S."/>
            <person name="Landis J.B."/>
            <person name="Wickett N.J."/>
            <person name="Johnson M.G."/>
            <person name="Rensing S.A."/>
            <person name="Grimwood J."/>
            <person name="Schmutz J."/>
            <person name="Mcdaniel S.F."/>
        </authorList>
    </citation>
    <scope>NUCLEOTIDE SEQUENCE</scope>
    <source>
        <strain evidence="2">R40</strain>
    </source>
</reference>
<dbReference type="Proteomes" id="UP000822688">
    <property type="component" value="Chromosome 3"/>
</dbReference>
<feature type="compositionally biased region" description="Basic and acidic residues" evidence="1">
    <location>
        <begin position="91"/>
        <end position="107"/>
    </location>
</feature>
<evidence type="ECO:0000313" key="3">
    <source>
        <dbReference type="Proteomes" id="UP000822688"/>
    </source>
</evidence>
<proteinExistence type="predicted"/>
<organism evidence="2 3">
    <name type="scientific">Ceratodon purpureus</name>
    <name type="common">Fire moss</name>
    <name type="synonym">Dicranum purpureum</name>
    <dbReference type="NCBI Taxonomy" id="3225"/>
    <lineage>
        <taxon>Eukaryota</taxon>
        <taxon>Viridiplantae</taxon>
        <taxon>Streptophyta</taxon>
        <taxon>Embryophyta</taxon>
        <taxon>Bryophyta</taxon>
        <taxon>Bryophytina</taxon>
        <taxon>Bryopsida</taxon>
        <taxon>Dicranidae</taxon>
        <taxon>Pseudoditrichales</taxon>
        <taxon>Ditrichaceae</taxon>
        <taxon>Ceratodon</taxon>
    </lineage>
</organism>
<protein>
    <submittedName>
        <fullName evidence="2">Uncharacterized protein</fullName>
    </submittedName>
</protein>
<accession>A0A8T0ILP3</accession>
<sequence>MGNLGIKEDAIRGHRADGRKNDERGRLWEEGRLFAGVLRGLCDDDLGDDERAHNRPRGVASAPCDPPRRPLSNDGLRARNGCETRQLGAEESPRREFTSWVELRRDA</sequence>
<evidence type="ECO:0000313" key="2">
    <source>
        <dbReference type="EMBL" id="KAG0583498.1"/>
    </source>
</evidence>
<keyword evidence="3" id="KW-1185">Reference proteome</keyword>